<organism evidence="3 4">
    <name type="scientific">Spelaeicoccus albus</name>
    <dbReference type="NCBI Taxonomy" id="1280376"/>
    <lineage>
        <taxon>Bacteria</taxon>
        <taxon>Bacillati</taxon>
        <taxon>Actinomycetota</taxon>
        <taxon>Actinomycetes</taxon>
        <taxon>Micrococcales</taxon>
        <taxon>Brevibacteriaceae</taxon>
        <taxon>Spelaeicoccus</taxon>
    </lineage>
</organism>
<dbReference type="AlphaFoldDB" id="A0A7Z0D1V1"/>
<dbReference type="InterPro" id="IPR018376">
    <property type="entry name" value="Enoyl-CoA_hyd/isom_CS"/>
</dbReference>
<dbReference type="PANTHER" id="PTHR11941">
    <property type="entry name" value="ENOYL-COA HYDRATASE-RELATED"/>
    <property type="match status" value="1"/>
</dbReference>
<protein>
    <submittedName>
        <fullName evidence="3">Enoyl-CoA hydratase/carnithine racemase</fullName>
    </submittedName>
</protein>
<dbReference type="Gene3D" id="3.90.226.10">
    <property type="entry name" value="2-enoyl-CoA Hydratase, Chain A, domain 1"/>
    <property type="match status" value="1"/>
</dbReference>
<comment type="caution">
    <text evidence="3">The sequence shown here is derived from an EMBL/GenBank/DDBJ whole genome shotgun (WGS) entry which is preliminary data.</text>
</comment>
<dbReference type="RefSeq" id="WP_179426656.1">
    <property type="nucleotide sequence ID" value="NZ_JACBZP010000001.1"/>
</dbReference>
<dbReference type="InterPro" id="IPR001753">
    <property type="entry name" value="Enoyl-CoA_hydra/iso"/>
</dbReference>
<dbReference type="InterPro" id="IPR029045">
    <property type="entry name" value="ClpP/crotonase-like_dom_sf"/>
</dbReference>
<dbReference type="SUPFAM" id="SSF52096">
    <property type="entry name" value="ClpP/crotonase"/>
    <property type="match status" value="1"/>
</dbReference>
<accession>A0A7Z0D1V1</accession>
<dbReference type="GO" id="GO:0006635">
    <property type="term" value="P:fatty acid beta-oxidation"/>
    <property type="evidence" value="ECO:0007669"/>
    <property type="project" value="TreeGrafter"/>
</dbReference>
<dbReference type="Pfam" id="PF00378">
    <property type="entry name" value="ECH_1"/>
    <property type="match status" value="1"/>
</dbReference>
<sequence length="241" mass="25982">MSDHLLAELSDGVQTLTLNRPDKLNALNTELTTAIRDALLDADANPDVRAVVLTGNGRGFCAGADLAEFKDLTPDHEDRVAARAALTCETQALQQKIRVPVIAAVAGHAVGGGAGLALGSDMVFAADDVKLGYPEIRHSIVPALVMTGLQRHFGRKMAFELISTGRMLTAHELFDLGIVNRVVPREDLLPAAYDVASRWAQATPKAMQAIKSLFYRVSDLPYDAAMRVGQDVNAMMRSFRS</sequence>
<keyword evidence="4" id="KW-1185">Reference proteome</keyword>
<evidence type="ECO:0000313" key="3">
    <source>
        <dbReference type="EMBL" id="NYI66972.1"/>
    </source>
</evidence>
<gene>
    <name evidence="3" type="ORF">BJY26_001278</name>
</gene>
<dbReference type="EMBL" id="JACBZP010000001">
    <property type="protein sequence ID" value="NYI66972.1"/>
    <property type="molecule type" value="Genomic_DNA"/>
</dbReference>
<reference evidence="3 4" key="1">
    <citation type="submission" date="2020-07" db="EMBL/GenBank/DDBJ databases">
        <title>Sequencing the genomes of 1000 actinobacteria strains.</title>
        <authorList>
            <person name="Klenk H.-P."/>
        </authorList>
    </citation>
    <scope>NUCLEOTIDE SEQUENCE [LARGE SCALE GENOMIC DNA]</scope>
    <source>
        <strain evidence="3 4">DSM 26341</strain>
    </source>
</reference>
<dbReference type="PROSITE" id="PS00166">
    <property type="entry name" value="ENOYL_COA_HYDRATASE"/>
    <property type="match status" value="1"/>
</dbReference>
<dbReference type="Proteomes" id="UP000539111">
    <property type="component" value="Unassembled WGS sequence"/>
</dbReference>
<dbReference type="GO" id="GO:0003824">
    <property type="term" value="F:catalytic activity"/>
    <property type="evidence" value="ECO:0007669"/>
    <property type="project" value="InterPro"/>
</dbReference>
<comment type="similarity">
    <text evidence="1 2">Belongs to the enoyl-CoA hydratase/isomerase family.</text>
</comment>
<proteinExistence type="inferred from homology"/>
<evidence type="ECO:0000256" key="2">
    <source>
        <dbReference type="RuleBase" id="RU003707"/>
    </source>
</evidence>
<evidence type="ECO:0000313" key="4">
    <source>
        <dbReference type="Proteomes" id="UP000539111"/>
    </source>
</evidence>
<name>A0A7Z0D1V1_9MICO</name>
<dbReference type="PANTHER" id="PTHR11941:SF54">
    <property type="entry name" value="ENOYL-COA HYDRATASE, MITOCHONDRIAL"/>
    <property type="match status" value="1"/>
</dbReference>
<evidence type="ECO:0000256" key="1">
    <source>
        <dbReference type="ARBA" id="ARBA00005254"/>
    </source>
</evidence>
<dbReference type="CDD" id="cd06558">
    <property type="entry name" value="crotonase-like"/>
    <property type="match status" value="1"/>
</dbReference>